<gene>
    <name evidence="1" type="ORF">HPB48_015577</name>
</gene>
<evidence type="ECO:0008006" key="3">
    <source>
        <dbReference type="Google" id="ProtNLM"/>
    </source>
</evidence>
<protein>
    <recommendedName>
        <fullName evidence="3">Farnesoic acid o-methyltransferase</fullName>
    </recommendedName>
</protein>
<sequence length="160" mass="17739">MAEYSVTKYQPCCEWVICKENRLPYHALSAGNLNGRPVYVARAVHENETLVGWAQPDAACCYVSWSGGAFGHEDYQCLATEHPEKFDWVPASDGQLPYGAVQGGRAGDGEPLYIGRVVNDGEVYVGKVHPGHHVLYVAQDDQELSFRDYEVLVCKTLDLC</sequence>
<evidence type="ECO:0000313" key="1">
    <source>
        <dbReference type="EMBL" id="KAH9362509.1"/>
    </source>
</evidence>
<accession>A0A9J6FHL9</accession>
<dbReference type="VEuPathDB" id="VectorBase:HLOH_043639"/>
<dbReference type="SMART" id="SM00696">
    <property type="entry name" value="DM9"/>
    <property type="match status" value="2"/>
</dbReference>
<dbReference type="Proteomes" id="UP000821853">
    <property type="component" value="Chromosome 1"/>
</dbReference>
<dbReference type="OMA" id="PEKLDWV"/>
<dbReference type="AlphaFoldDB" id="A0A9J6FHL9"/>
<evidence type="ECO:0000313" key="2">
    <source>
        <dbReference type="Proteomes" id="UP000821853"/>
    </source>
</evidence>
<dbReference type="PANTHER" id="PTHR31649">
    <property type="entry name" value="AGAP009604-PA"/>
    <property type="match status" value="1"/>
</dbReference>
<proteinExistence type="predicted"/>
<dbReference type="PANTHER" id="PTHR31649:SF1">
    <property type="entry name" value="FARNESOIC ACID O-METHYL TRANSFERASE DOMAIN-CONTAINING PROTEIN"/>
    <property type="match status" value="1"/>
</dbReference>
<name>A0A9J6FHL9_HAELO</name>
<reference evidence="1 2" key="1">
    <citation type="journal article" date="2020" name="Cell">
        <title>Large-Scale Comparative Analyses of Tick Genomes Elucidate Their Genetic Diversity and Vector Capacities.</title>
        <authorList>
            <consortium name="Tick Genome and Microbiome Consortium (TIGMIC)"/>
            <person name="Jia N."/>
            <person name="Wang J."/>
            <person name="Shi W."/>
            <person name="Du L."/>
            <person name="Sun Y."/>
            <person name="Zhan W."/>
            <person name="Jiang J.F."/>
            <person name="Wang Q."/>
            <person name="Zhang B."/>
            <person name="Ji P."/>
            <person name="Bell-Sakyi L."/>
            <person name="Cui X.M."/>
            <person name="Yuan T.T."/>
            <person name="Jiang B.G."/>
            <person name="Yang W.F."/>
            <person name="Lam T.T."/>
            <person name="Chang Q.C."/>
            <person name="Ding S.J."/>
            <person name="Wang X.J."/>
            <person name="Zhu J.G."/>
            <person name="Ruan X.D."/>
            <person name="Zhao L."/>
            <person name="Wei J.T."/>
            <person name="Ye R.Z."/>
            <person name="Que T.C."/>
            <person name="Du C.H."/>
            <person name="Zhou Y.H."/>
            <person name="Cheng J.X."/>
            <person name="Dai P.F."/>
            <person name="Guo W.B."/>
            <person name="Han X.H."/>
            <person name="Huang E.J."/>
            <person name="Li L.F."/>
            <person name="Wei W."/>
            <person name="Gao Y.C."/>
            <person name="Liu J.Z."/>
            <person name="Shao H.Z."/>
            <person name="Wang X."/>
            <person name="Wang C.C."/>
            <person name="Yang T.C."/>
            <person name="Huo Q.B."/>
            <person name="Li W."/>
            <person name="Chen H.Y."/>
            <person name="Chen S.E."/>
            <person name="Zhou L.G."/>
            <person name="Ni X.B."/>
            <person name="Tian J.H."/>
            <person name="Sheng Y."/>
            <person name="Liu T."/>
            <person name="Pan Y.S."/>
            <person name="Xia L.Y."/>
            <person name="Li J."/>
            <person name="Zhao F."/>
            <person name="Cao W.C."/>
        </authorList>
    </citation>
    <scope>NUCLEOTIDE SEQUENCE [LARGE SCALE GENOMIC DNA]</scope>
    <source>
        <strain evidence="1">HaeL-2018</strain>
    </source>
</reference>
<comment type="caution">
    <text evidence="1">The sequence shown here is derived from an EMBL/GenBank/DDBJ whole genome shotgun (WGS) entry which is preliminary data.</text>
</comment>
<organism evidence="1 2">
    <name type="scientific">Haemaphysalis longicornis</name>
    <name type="common">Bush tick</name>
    <dbReference type="NCBI Taxonomy" id="44386"/>
    <lineage>
        <taxon>Eukaryota</taxon>
        <taxon>Metazoa</taxon>
        <taxon>Ecdysozoa</taxon>
        <taxon>Arthropoda</taxon>
        <taxon>Chelicerata</taxon>
        <taxon>Arachnida</taxon>
        <taxon>Acari</taxon>
        <taxon>Parasitiformes</taxon>
        <taxon>Ixodida</taxon>
        <taxon>Ixodoidea</taxon>
        <taxon>Ixodidae</taxon>
        <taxon>Haemaphysalinae</taxon>
        <taxon>Haemaphysalis</taxon>
    </lineage>
</organism>
<dbReference type="OrthoDB" id="1925699at2759"/>
<keyword evidence="2" id="KW-1185">Reference proteome</keyword>
<dbReference type="EMBL" id="JABSTR010000001">
    <property type="protein sequence ID" value="KAH9362509.1"/>
    <property type="molecule type" value="Genomic_DNA"/>
</dbReference>
<dbReference type="Pfam" id="PF11901">
    <property type="entry name" value="DM9"/>
    <property type="match status" value="1"/>
</dbReference>
<dbReference type="InterPro" id="IPR006616">
    <property type="entry name" value="DM9_repeat"/>
</dbReference>